<dbReference type="InterPro" id="IPR004358">
    <property type="entry name" value="Sig_transdc_His_kin-like_C"/>
</dbReference>
<reference evidence="10" key="2">
    <citation type="submission" date="2021-07" db="EMBL/GenBank/DDBJ databases">
        <title>Draft genome sequence of carbapenem-resistant Aeromonas spp. in Japan.</title>
        <authorList>
            <person name="Maehana S."/>
            <person name="Suzuki M."/>
            <person name="Kitasato H."/>
        </authorList>
    </citation>
    <scope>NUCLEOTIDE SEQUENCE</scope>
    <source>
        <strain evidence="10">KAM351</strain>
    </source>
</reference>
<proteinExistence type="predicted"/>
<reference evidence="12" key="4">
    <citation type="submission" date="2023-04" db="EMBL/GenBank/DDBJ databases">
        <title>Whole Genome Sequence of Multi-drug resistant Aeromonas caviae as a gut pathogen in newborn.</title>
        <authorList>
            <person name="Jadhav S.V."/>
            <person name="Saroj S.D."/>
            <person name="Saha U.B."/>
            <person name="Sen S."/>
            <person name="Kher A."/>
        </authorList>
    </citation>
    <scope>NUCLEOTIDE SEQUENCE</scope>
    <source>
        <strain evidence="12">SVJ23</strain>
    </source>
</reference>
<dbReference type="Proteomes" id="UP001160758">
    <property type="component" value="Unassembled WGS sequence"/>
</dbReference>
<dbReference type="PRINTS" id="PR00344">
    <property type="entry name" value="BCTRLSENSOR"/>
</dbReference>
<dbReference type="InterPro" id="IPR003661">
    <property type="entry name" value="HisK_dim/P_dom"/>
</dbReference>
<dbReference type="EC" id="2.7.13.3" evidence="2"/>
<evidence type="ECO:0000256" key="5">
    <source>
        <dbReference type="ARBA" id="ARBA00022777"/>
    </source>
</evidence>
<feature type="domain" description="Histidine kinase" evidence="8">
    <location>
        <begin position="253"/>
        <end position="469"/>
    </location>
</feature>
<evidence type="ECO:0000256" key="2">
    <source>
        <dbReference type="ARBA" id="ARBA00012438"/>
    </source>
</evidence>
<organism evidence="10 13">
    <name type="scientific">Aeromonas caviae</name>
    <name type="common">Aeromonas punctata</name>
    <dbReference type="NCBI Taxonomy" id="648"/>
    <lineage>
        <taxon>Bacteria</taxon>
        <taxon>Pseudomonadati</taxon>
        <taxon>Pseudomonadota</taxon>
        <taxon>Gammaproteobacteria</taxon>
        <taxon>Aeromonadales</taxon>
        <taxon>Aeromonadaceae</taxon>
        <taxon>Aeromonas</taxon>
    </lineage>
</organism>
<dbReference type="InterPro" id="IPR005467">
    <property type="entry name" value="His_kinase_dom"/>
</dbReference>
<reference evidence="11" key="3">
    <citation type="submission" date="2022-09" db="EMBL/GenBank/DDBJ databases">
        <title>Intensive care unit water sources are persistently colonized with multi-drug resistant bacteria and are the site of extensive horizontal gene transfer of antibiotic resistance genes.</title>
        <authorList>
            <person name="Diorio-Toth L."/>
        </authorList>
    </citation>
    <scope>NUCLEOTIDE SEQUENCE</scope>
    <source>
        <strain evidence="11">GD03796</strain>
    </source>
</reference>
<dbReference type="Gene3D" id="1.10.287.130">
    <property type="match status" value="1"/>
</dbReference>
<gene>
    <name evidence="9" type="ORF">C1C91_09965</name>
    <name evidence="10" type="ORF">KAM351_36930</name>
    <name evidence="11" type="ORF">N5I07_20695</name>
    <name evidence="12" type="ORF">OJY61_07900</name>
</gene>
<evidence type="ECO:0000256" key="1">
    <source>
        <dbReference type="ARBA" id="ARBA00000085"/>
    </source>
</evidence>
<dbReference type="Pfam" id="PF02518">
    <property type="entry name" value="HATPase_c"/>
    <property type="match status" value="1"/>
</dbReference>
<dbReference type="AlphaFoldDB" id="A0A3N6SRA0"/>
<dbReference type="SMART" id="SM00388">
    <property type="entry name" value="HisKA"/>
    <property type="match status" value="1"/>
</dbReference>
<dbReference type="GO" id="GO:0000155">
    <property type="term" value="F:phosphorelay sensor kinase activity"/>
    <property type="evidence" value="ECO:0007669"/>
    <property type="project" value="InterPro"/>
</dbReference>
<name>A0A3N6SRA0_AERCA</name>
<accession>A0A3N6SRA0</accession>
<dbReference type="InterPro" id="IPR003594">
    <property type="entry name" value="HATPase_dom"/>
</dbReference>
<evidence type="ECO:0000259" key="8">
    <source>
        <dbReference type="PROSITE" id="PS50109"/>
    </source>
</evidence>
<feature type="transmembrane region" description="Helical" evidence="7">
    <location>
        <begin position="173"/>
        <end position="196"/>
    </location>
</feature>
<keyword evidence="4" id="KW-0808">Transferase</keyword>
<keyword evidence="7" id="KW-1133">Transmembrane helix</keyword>
<evidence type="ECO:0000313" key="12">
    <source>
        <dbReference type="EMBL" id="UZC87823.1"/>
    </source>
</evidence>
<dbReference type="EMBL" id="JAOCFT010000001">
    <property type="protein sequence ID" value="MDH1899927.1"/>
    <property type="molecule type" value="Genomic_DNA"/>
</dbReference>
<dbReference type="Pfam" id="PF00512">
    <property type="entry name" value="HisKA"/>
    <property type="match status" value="1"/>
</dbReference>
<comment type="catalytic activity">
    <reaction evidence="1">
        <text>ATP + protein L-histidine = ADP + protein N-phospho-L-histidine.</text>
        <dbReference type="EC" id="2.7.13.3"/>
    </reaction>
</comment>
<evidence type="ECO:0000313" key="13">
    <source>
        <dbReference type="Proteomes" id="UP000886934"/>
    </source>
</evidence>
<dbReference type="EMBL" id="CP110176">
    <property type="protein sequence ID" value="UZC87823.1"/>
    <property type="molecule type" value="Genomic_DNA"/>
</dbReference>
<dbReference type="PANTHER" id="PTHR43711:SF1">
    <property type="entry name" value="HISTIDINE KINASE 1"/>
    <property type="match status" value="1"/>
</dbReference>
<keyword evidence="3" id="KW-0597">Phosphoprotein</keyword>
<feature type="transmembrane region" description="Helical" evidence="7">
    <location>
        <begin position="12"/>
        <end position="30"/>
    </location>
</feature>
<dbReference type="InterPro" id="IPR050736">
    <property type="entry name" value="Sensor_HK_Regulatory"/>
</dbReference>
<protein>
    <recommendedName>
        <fullName evidence="2">histidine kinase</fullName>
        <ecNumber evidence="2">2.7.13.3</ecNumber>
    </recommendedName>
</protein>
<dbReference type="EMBL" id="BPNN01000073">
    <property type="protein sequence ID" value="GJA65082.1"/>
    <property type="molecule type" value="Genomic_DNA"/>
</dbReference>
<dbReference type="EMBL" id="CP025706">
    <property type="protein sequence ID" value="AXB05276.1"/>
    <property type="molecule type" value="Genomic_DNA"/>
</dbReference>
<dbReference type="SUPFAM" id="SSF55874">
    <property type="entry name" value="ATPase domain of HSP90 chaperone/DNA topoisomerase II/histidine kinase"/>
    <property type="match status" value="1"/>
</dbReference>
<dbReference type="Proteomes" id="UP000886934">
    <property type="component" value="Unassembled WGS sequence"/>
</dbReference>
<dbReference type="Proteomes" id="UP001163285">
    <property type="component" value="Chromosome"/>
</dbReference>
<evidence type="ECO:0000256" key="4">
    <source>
        <dbReference type="ARBA" id="ARBA00022679"/>
    </source>
</evidence>
<dbReference type="RefSeq" id="WP_045522797.1">
    <property type="nucleotide sequence ID" value="NZ_AP019195.1"/>
</dbReference>
<dbReference type="SUPFAM" id="SSF47384">
    <property type="entry name" value="Homodimeric domain of signal transducing histidine kinase"/>
    <property type="match status" value="1"/>
</dbReference>
<dbReference type="KEGG" id="acav:VI35_01165"/>
<sequence>MTKVRPRSLLQVVLMGFVLVLMPLGGMIWHDSQALSHLGQLTSDEMERAVRDTRRATLLSTQAIDLERTLRRYAVLGDDRILASYRQQLVRYRELLATHQDSIPDAEVYGDLEATLVWLDGLQDLRKARQEATSPRFTDFNELNQQLEVVTRSQVDDHVTRMRGAIVELKQQIWWVSGFVVGLSLLLVLLFTYLIIHPVRQIESRILSLGAGVEPDQRPVDGPAELVLLGERISWLHDKLKELEQQKYQFLRHVSHELKTPLAVLREGADLLSEQLVGPLNGDQQEICQMLEENSRRLQTLIERLLDFNRLSQQEVFTLSEVPLAPLLSDLSEEYRLALESKQISVHLPPEPISLRAEPYRLRLILDNLFSNAVSYGARGGQIWIRAGAGAGGGWLEVANEGPVIPPDERERIFEPFEQGSIVRQGLLKGSGMGLSIARESAMSLGGELRLIEDAQADVCFRLDLNVRPS</sequence>
<evidence type="ECO:0000256" key="3">
    <source>
        <dbReference type="ARBA" id="ARBA00022553"/>
    </source>
</evidence>
<keyword evidence="5 10" id="KW-0418">Kinase</keyword>
<evidence type="ECO:0000256" key="6">
    <source>
        <dbReference type="ARBA" id="ARBA00023012"/>
    </source>
</evidence>
<evidence type="ECO:0000256" key="7">
    <source>
        <dbReference type="SAM" id="Phobius"/>
    </source>
</evidence>
<evidence type="ECO:0000313" key="9">
    <source>
        <dbReference type="EMBL" id="AXB05276.1"/>
    </source>
</evidence>
<dbReference type="Gene3D" id="3.30.565.10">
    <property type="entry name" value="Histidine kinase-like ATPase, C-terminal domain"/>
    <property type="match status" value="1"/>
</dbReference>
<keyword evidence="7" id="KW-0472">Membrane</keyword>
<dbReference type="PANTHER" id="PTHR43711">
    <property type="entry name" value="TWO-COMPONENT HISTIDINE KINASE"/>
    <property type="match status" value="1"/>
</dbReference>
<dbReference type="CDD" id="cd00082">
    <property type="entry name" value="HisKA"/>
    <property type="match status" value="1"/>
</dbReference>
<dbReference type="SMART" id="SM00387">
    <property type="entry name" value="HATPase_c"/>
    <property type="match status" value="1"/>
</dbReference>
<keyword evidence="7" id="KW-0812">Transmembrane</keyword>
<evidence type="ECO:0000313" key="10">
    <source>
        <dbReference type="EMBL" id="GJA65082.1"/>
    </source>
</evidence>
<dbReference type="Proteomes" id="UP000266778">
    <property type="component" value="Chromosome"/>
</dbReference>
<dbReference type="InterPro" id="IPR036097">
    <property type="entry name" value="HisK_dim/P_sf"/>
</dbReference>
<dbReference type="InterPro" id="IPR036890">
    <property type="entry name" value="HATPase_C_sf"/>
</dbReference>
<dbReference type="PROSITE" id="PS50109">
    <property type="entry name" value="HIS_KIN"/>
    <property type="match status" value="1"/>
</dbReference>
<keyword evidence="6" id="KW-0902">Two-component regulatory system</keyword>
<reference evidence="9" key="1">
    <citation type="journal article" date="2019" name="J Environ">
        <title>Genetic characterization and potential molecular dissemination mechanism of tet (31) gene in Aeromonas caviae from an oxytetracycline wastewater treatment system.</title>
        <authorList>
            <person name="Shi Y."/>
            <person name="Tian Z."/>
            <person name="Leclercq S.O."/>
            <person name="Zhang H."/>
            <person name="Yang M."/>
            <person name="Zhang Y."/>
        </authorList>
    </citation>
    <scope>NUCLEOTIDE SEQUENCE</scope>
    <source>
        <strain evidence="9">T25-39</strain>
    </source>
</reference>
<evidence type="ECO:0000313" key="11">
    <source>
        <dbReference type="EMBL" id="MDH1899927.1"/>
    </source>
</evidence>